<dbReference type="Proteomes" id="UP000653305">
    <property type="component" value="Unassembled WGS sequence"/>
</dbReference>
<dbReference type="GO" id="GO:0005770">
    <property type="term" value="C:late endosome"/>
    <property type="evidence" value="ECO:0007669"/>
    <property type="project" value="TreeGrafter"/>
</dbReference>
<dbReference type="SUPFAM" id="SSF49447">
    <property type="entry name" value="Second domain of Mu2 adaptin subunit (ap50) of ap2 adaptor"/>
    <property type="match status" value="1"/>
</dbReference>
<gene>
    <name evidence="7" type="ORF">PHJA_002738500</name>
</gene>
<keyword evidence="8" id="KW-1185">Reference proteome</keyword>
<protein>
    <submittedName>
        <fullName evidence="7">Ap-5 complex subunit mu</fullName>
    </submittedName>
</protein>
<dbReference type="Pfam" id="PF00928">
    <property type="entry name" value="Adap_comp_sub"/>
    <property type="match status" value="1"/>
</dbReference>
<evidence type="ECO:0000256" key="3">
    <source>
        <dbReference type="ARBA" id="ARBA00022927"/>
    </source>
</evidence>
<evidence type="ECO:0000259" key="6">
    <source>
        <dbReference type="PROSITE" id="PS51072"/>
    </source>
</evidence>
<dbReference type="FunFam" id="2.60.40.1170:FF:000025">
    <property type="entry name" value="AP-5 complex subunit mu isoform X1"/>
    <property type="match status" value="1"/>
</dbReference>
<dbReference type="GO" id="GO:0005829">
    <property type="term" value="C:cytosol"/>
    <property type="evidence" value="ECO:0007669"/>
    <property type="project" value="TreeGrafter"/>
</dbReference>
<dbReference type="GO" id="GO:0016197">
    <property type="term" value="P:endosomal transport"/>
    <property type="evidence" value="ECO:0007669"/>
    <property type="project" value="TreeGrafter"/>
</dbReference>
<comment type="similarity">
    <text evidence="1">Belongs to the adaptor complexes medium subunit family.</text>
</comment>
<dbReference type="AlphaFoldDB" id="A0A830DBD7"/>
<comment type="subcellular location">
    <subcellularLocation>
        <location evidence="5">Endomembrane system</location>
        <topology evidence="5">Peripheral membrane protein</topology>
        <orientation evidence="5">Cytoplasmic side</orientation>
    </subcellularLocation>
</comment>
<dbReference type="EMBL" id="BMAC01001135">
    <property type="protein sequence ID" value="GFQ05945.1"/>
    <property type="molecule type" value="Genomic_DNA"/>
</dbReference>
<dbReference type="PROSITE" id="PS51072">
    <property type="entry name" value="MHD"/>
    <property type="match status" value="1"/>
</dbReference>
<reference evidence="7" key="1">
    <citation type="submission" date="2020-07" db="EMBL/GenBank/DDBJ databases">
        <title>Ethylene signaling mediates host invasion by parasitic plants.</title>
        <authorList>
            <person name="Yoshida S."/>
        </authorList>
    </citation>
    <scope>NUCLEOTIDE SEQUENCE</scope>
    <source>
        <strain evidence="7">Okayama</strain>
    </source>
</reference>
<keyword evidence="3" id="KW-0653">Protein transport</keyword>
<organism evidence="7 8">
    <name type="scientific">Phtheirospermum japonicum</name>
    <dbReference type="NCBI Taxonomy" id="374723"/>
    <lineage>
        <taxon>Eukaryota</taxon>
        <taxon>Viridiplantae</taxon>
        <taxon>Streptophyta</taxon>
        <taxon>Embryophyta</taxon>
        <taxon>Tracheophyta</taxon>
        <taxon>Spermatophyta</taxon>
        <taxon>Magnoliopsida</taxon>
        <taxon>eudicotyledons</taxon>
        <taxon>Gunneridae</taxon>
        <taxon>Pentapetalae</taxon>
        <taxon>asterids</taxon>
        <taxon>lamiids</taxon>
        <taxon>Lamiales</taxon>
        <taxon>Orobanchaceae</taxon>
        <taxon>Orobanchaceae incertae sedis</taxon>
        <taxon>Phtheirospermum</taxon>
    </lineage>
</organism>
<evidence type="ECO:0000256" key="1">
    <source>
        <dbReference type="ARBA" id="ARBA00005324"/>
    </source>
</evidence>
<evidence type="ECO:0000256" key="4">
    <source>
        <dbReference type="ARBA" id="ARBA00023136"/>
    </source>
</evidence>
<proteinExistence type="inferred from homology"/>
<evidence type="ECO:0000256" key="2">
    <source>
        <dbReference type="ARBA" id="ARBA00022448"/>
    </source>
</evidence>
<dbReference type="PANTHER" id="PTHR16082:SF2">
    <property type="entry name" value="AP-5 COMPLEX SUBUNIT MU-1"/>
    <property type="match status" value="1"/>
</dbReference>
<accession>A0A830DBD7</accession>
<keyword evidence="4" id="KW-0472">Membrane</keyword>
<evidence type="ECO:0000256" key="5">
    <source>
        <dbReference type="ARBA" id="ARBA00029433"/>
    </source>
</evidence>
<sequence length="580" mass="62929">MPSGCYIRGLWILNNQDTVVFSRKFPVVERRWRVACEKESDSNLKYHLVPYDSELAAAFVERKKREGSARGFGLRVSQSVKGSDSWVDDPITRHVISLHINKEEKGEYSLLWPLILHIKGPYSILVLPLVETHHLKSYSRMCNSSDCGSAVGADENLSSLLLDLPSITGAFIVAHTIGEIILGEAVEPEVVVAASPSVGGLLDSLTGSISVMSARAKPVAAPVAASTASGTAVGGAVTYSNISAIRTTGFSSTDTPPPDRKQPAWKPYLYRGKQRILFTIHDTVHAAMYDRDEIPDSITISGQVNCRAELEGLPDVSFPLTGLDAARVQSLTFHPCAQVPEHGGDKQSITFSPPLGNFTLMRYQALGSVGPLIKGFYQLSMVSENEGAFLFKLSLAEGYKAPVTIEFCAVTMPFPKRRVVSFDGTPSVGTVSCSEHSVEWKIVTNARVGSGKSIEATFPGTVRFAPWQALRTMACDEDSDLENNESSGGSMVNVEDHIMEKMNKDLQAVDLEEPFCWQAYNYAKVSFKMIGSSLSGMSIDPKSVSIFPAVKATVEISTQVTSGDYILWNTLGKCPVAATP</sequence>
<dbReference type="InterPro" id="IPR036168">
    <property type="entry name" value="AP2_Mu_C_sf"/>
</dbReference>
<keyword evidence="2" id="KW-0813">Transport</keyword>
<dbReference type="InterPro" id="IPR028565">
    <property type="entry name" value="MHD"/>
</dbReference>
<evidence type="ECO:0000313" key="8">
    <source>
        <dbReference type="Proteomes" id="UP000653305"/>
    </source>
</evidence>
<dbReference type="PANTHER" id="PTHR16082">
    <property type="entry name" value="AP-5 COMPLEX SUBUNIT MU-1"/>
    <property type="match status" value="1"/>
</dbReference>
<evidence type="ECO:0000313" key="7">
    <source>
        <dbReference type="EMBL" id="GFQ05945.1"/>
    </source>
</evidence>
<comment type="caution">
    <text evidence="7">The sequence shown here is derived from an EMBL/GenBank/DDBJ whole genome shotgun (WGS) entry which is preliminary data.</text>
</comment>
<dbReference type="GO" id="GO:0030119">
    <property type="term" value="C:AP-type membrane coat adaptor complex"/>
    <property type="evidence" value="ECO:0007669"/>
    <property type="project" value="TreeGrafter"/>
</dbReference>
<dbReference type="InterPro" id="IPR039591">
    <property type="entry name" value="AP5M1"/>
</dbReference>
<dbReference type="CDD" id="cd09256">
    <property type="entry name" value="AP_MuD_MHD"/>
    <property type="match status" value="1"/>
</dbReference>
<dbReference type="GO" id="GO:0005764">
    <property type="term" value="C:lysosome"/>
    <property type="evidence" value="ECO:0007669"/>
    <property type="project" value="TreeGrafter"/>
</dbReference>
<name>A0A830DBD7_9LAMI</name>
<dbReference type="Gene3D" id="2.60.40.1170">
    <property type="entry name" value="Mu homology domain, subdomain B"/>
    <property type="match status" value="2"/>
</dbReference>
<dbReference type="GO" id="GO:0015031">
    <property type="term" value="P:protein transport"/>
    <property type="evidence" value="ECO:0007669"/>
    <property type="project" value="UniProtKB-KW"/>
</dbReference>
<dbReference type="OrthoDB" id="1877176at2759"/>
<feature type="domain" description="MHD" evidence="6">
    <location>
        <begin position="273"/>
        <end position="530"/>
    </location>
</feature>
<dbReference type="FunFam" id="2.60.40.1170:FF:000027">
    <property type="entry name" value="Adaptor complexes medium subunit family protein"/>
    <property type="match status" value="1"/>
</dbReference>